<evidence type="ECO:0000313" key="3">
    <source>
        <dbReference type="EMBL" id="WWY02611.1"/>
    </source>
</evidence>
<sequence>MSALYPYAHILHLFCAIAFVGGVIFEALILSALHGISRDARREAHAAISRRAVKVMPFIVLALFVSGLLMLHRYSSILSNPSASAFGLQLSLKLLLAAGILCHFVIAVYKMRTQTLTAAWSKYIHTAVLIQMLLIVLLAKSMFYFG</sequence>
<dbReference type="EMBL" id="JAPQFL010000002">
    <property type="protein sequence ID" value="MDD9327443.1"/>
    <property type="molecule type" value="Genomic_DNA"/>
</dbReference>
<feature type="transmembrane region" description="Helical" evidence="1">
    <location>
        <begin position="6"/>
        <end position="34"/>
    </location>
</feature>
<dbReference type="RefSeq" id="WP_274584707.1">
    <property type="nucleotide sequence ID" value="NZ_CP145811.1"/>
</dbReference>
<feature type="transmembrane region" description="Helical" evidence="1">
    <location>
        <begin position="123"/>
        <end position="145"/>
    </location>
</feature>
<gene>
    <name evidence="2" type="ORF">ORY91_000841</name>
    <name evidence="3" type="ORF">V9W64_07820</name>
</gene>
<feature type="transmembrane region" description="Helical" evidence="1">
    <location>
        <begin position="94"/>
        <end position="111"/>
    </location>
</feature>
<protein>
    <submittedName>
        <fullName evidence="2">Uncharacterized protein</fullName>
    </submittedName>
</protein>
<feature type="transmembrane region" description="Helical" evidence="1">
    <location>
        <begin position="55"/>
        <end position="74"/>
    </location>
</feature>
<keyword evidence="1" id="KW-0812">Transmembrane</keyword>
<keyword evidence="1" id="KW-1133">Transmembrane helix</keyword>
<evidence type="ECO:0000256" key="1">
    <source>
        <dbReference type="SAM" id="Phobius"/>
    </source>
</evidence>
<keyword evidence="4" id="KW-1185">Reference proteome</keyword>
<organism evidence="2">
    <name type="scientific">Neisseria leonii</name>
    <dbReference type="NCBI Taxonomy" id="2995413"/>
    <lineage>
        <taxon>Bacteria</taxon>
        <taxon>Pseudomonadati</taxon>
        <taxon>Pseudomonadota</taxon>
        <taxon>Betaproteobacteria</taxon>
        <taxon>Neisseriales</taxon>
        <taxon>Neisseriaceae</taxon>
        <taxon>Neisseria</taxon>
    </lineage>
</organism>
<proteinExistence type="predicted"/>
<dbReference type="InterPro" id="IPR007418">
    <property type="entry name" value="DUF474"/>
</dbReference>
<reference evidence="3" key="2">
    <citation type="submission" date="2024-02" db="EMBL/GenBank/DDBJ databases">
        <title>Neisseria leonii sp. nov.</title>
        <authorList>
            <person name="Boutroux M."/>
            <person name="Favre-Rochex S."/>
            <person name="Gorgette O."/>
            <person name="Touak G."/>
            <person name="Muhle E."/>
            <person name="Chesneau O."/>
            <person name="Clermont D."/>
            <person name="Rahi P."/>
        </authorList>
    </citation>
    <scope>NUCLEOTIDE SEQUENCE</scope>
    <source>
        <strain evidence="3">51.81</strain>
    </source>
</reference>
<evidence type="ECO:0000313" key="4">
    <source>
        <dbReference type="Proteomes" id="UP001149607"/>
    </source>
</evidence>
<keyword evidence="1" id="KW-0472">Membrane</keyword>
<dbReference type="AlphaFoldDB" id="A0A9X4E8E0"/>
<name>A0A9X4E8E0_9NEIS</name>
<dbReference type="PIRSF" id="PIRSF015875">
    <property type="entry name" value="UCP015875"/>
    <property type="match status" value="1"/>
</dbReference>
<dbReference type="Proteomes" id="UP001149607">
    <property type="component" value="Chromosome"/>
</dbReference>
<reference evidence="2" key="1">
    <citation type="submission" date="2022-10" db="EMBL/GenBank/DDBJ databases">
        <authorList>
            <person name="Boutroux M."/>
        </authorList>
    </citation>
    <scope>NUCLEOTIDE SEQUENCE</scope>
    <source>
        <strain evidence="2">51.81</strain>
    </source>
</reference>
<evidence type="ECO:0000313" key="2">
    <source>
        <dbReference type="EMBL" id="MDD9327443.1"/>
    </source>
</evidence>
<accession>A0A9X4E8E0</accession>
<dbReference type="EMBL" id="CP146598">
    <property type="protein sequence ID" value="WWY02611.1"/>
    <property type="molecule type" value="Genomic_DNA"/>
</dbReference>